<dbReference type="Proteomes" id="UP000589520">
    <property type="component" value="Unassembled WGS sequence"/>
</dbReference>
<organism evidence="2 3">
    <name type="scientific">Granulicella arctica</name>
    <dbReference type="NCBI Taxonomy" id="940613"/>
    <lineage>
        <taxon>Bacteria</taxon>
        <taxon>Pseudomonadati</taxon>
        <taxon>Acidobacteriota</taxon>
        <taxon>Terriglobia</taxon>
        <taxon>Terriglobales</taxon>
        <taxon>Acidobacteriaceae</taxon>
        <taxon>Granulicella</taxon>
    </lineage>
</organism>
<evidence type="ECO:0000313" key="3">
    <source>
        <dbReference type="Proteomes" id="UP000589520"/>
    </source>
</evidence>
<feature type="transmembrane region" description="Helical" evidence="1">
    <location>
        <begin position="12"/>
        <end position="33"/>
    </location>
</feature>
<proteinExistence type="predicted"/>
<evidence type="ECO:0000256" key="1">
    <source>
        <dbReference type="SAM" id="Phobius"/>
    </source>
</evidence>
<keyword evidence="1" id="KW-0472">Membrane</keyword>
<dbReference type="AlphaFoldDB" id="A0A7Y9PGW7"/>
<name>A0A7Y9PGW7_9BACT</name>
<reference evidence="2 3" key="1">
    <citation type="submission" date="2020-07" db="EMBL/GenBank/DDBJ databases">
        <title>Genomic Encyclopedia of Type Strains, Phase IV (KMG-V): Genome sequencing to study the core and pangenomes of soil and plant-associated prokaryotes.</title>
        <authorList>
            <person name="Whitman W."/>
        </authorList>
    </citation>
    <scope>NUCLEOTIDE SEQUENCE [LARGE SCALE GENOMIC DNA]</scope>
    <source>
        <strain evidence="2 3">X4EP2</strain>
    </source>
</reference>
<keyword evidence="1" id="KW-1133">Transmembrane helix</keyword>
<protein>
    <submittedName>
        <fullName evidence="2">Uncharacterized protein</fullName>
    </submittedName>
</protein>
<sequence>MERKVVTDRVRLLRVLATLAVMAAVGAVVDYSLHLSFRSWFVGSFAPIVVGGSGALLLVYLAMKLKQNILRPPNF</sequence>
<evidence type="ECO:0000313" key="2">
    <source>
        <dbReference type="EMBL" id="NYF78918.1"/>
    </source>
</evidence>
<gene>
    <name evidence="2" type="ORF">HDF17_001205</name>
</gene>
<feature type="transmembrane region" description="Helical" evidence="1">
    <location>
        <begin position="39"/>
        <end position="62"/>
    </location>
</feature>
<keyword evidence="1" id="KW-0812">Transmembrane</keyword>
<comment type="caution">
    <text evidence="2">The sequence shown here is derived from an EMBL/GenBank/DDBJ whole genome shotgun (WGS) entry which is preliminary data.</text>
</comment>
<dbReference type="EMBL" id="JACCCW010000001">
    <property type="protein sequence ID" value="NYF78918.1"/>
    <property type="molecule type" value="Genomic_DNA"/>
</dbReference>
<accession>A0A7Y9PGW7</accession>
<keyword evidence="3" id="KW-1185">Reference proteome</keyword>